<dbReference type="Pfam" id="PF13618">
    <property type="entry name" value="Gluconate_2-dh3"/>
    <property type="match status" value="1"/>
</dbReference>
<evidence type="ECO:0000313" key="1">
    <source>
        <dbReference type="EMBL" id="MDQ0473149.1"/>
    </source>
</evidence>
<dbReference type="RefSeq" id="WP_307281021.1">
    <property type="nucleotide sequence ID" value="NZ_JAUSVX010000015.1"/>
</dbReference>
<evidence type="ECO:0000313" key="2">
    <source>
        <dbReference type="Proteomes" id="UP001242480"/>
    </source>
</evidence>
<protein>
    <submittedName>
        <fullName evidence="1">Gluconate 2-dehydrogenase gamma chain</fullName>
        <ecNumber evidence="1">1.1.99.3</ecNumber>
    </submittedName>
</protein>
<reference evidence="1 2" key="1">
    <citation type="submission" date="2023-07" db="EMBL/GenBank/DDBJ databases">
        <title>Genomic Encyclopedia of Type Strains, Phase IV (KMG-IV): sequencing the most valuable type-strain genomes for metagenomic binning, comparative biology and taxonomic classification.</title>
        <authorList>
            <person name="Goeker M."/>
        </authorList>
    </citation>
    <scope>NUCLEOTIDE SEQUENCE [LARGE SCALE GENOMIC DNA]</scope>
    <source>
        <strain evidence="1 2">DSM 19619</strain>
    </source>
</reference>
<dbReference type="EMBL" id="JAUSVX010000015">
    <property type="protein sequence ID" value="MDQ0473149.1"/>
    <property type="molecule type" value="Genomic_DNA"/>
</dbReference>
<name>A0ABU0JFT7_9HYPH</name>
<dbReference type="GO" id="GO:0033717">
    <property type="term" value="F:gluconate 2-dehydrogenase (acceptor) activity"/>
    <property type="evidence" value="ECO:0007669"/>
    <property type="project" value="UniProtKB-EC"/>
</dbReference>
<gene>
    <name evidence="1" type="ORF">QO011_006183</name>
</gene>
<proteinExistence type="predicted"/>
<comment type="caution">
    <text evidence="1">The sequence shown here is derived from an EMBL/GenBank/DDBJ whole genome shotgun (WGS) entry which is preliminary data.</text>
</comment>
<dbReference type="EC" id="1.1.99.3" evidence="1"/>
<keyword evidence="1" id="KW-0560">Oxidoreductase</keyword>
<sequence>MAGEAAIEQEAPRAFDPHQRDTVAAAMARIIPSDETPGAREAGTIDFLERFLSGTGFIYAKPDGSGFETLSGRHEQAWRRRIDILRRRYAEGVRELDGRSRHRFGRDFVALAPQEQDEILRAAERHEAWPGGEAPAADAGTGPALQQTSAEIDLDFLPLLVLHTRQGFLADPVYGGNRDQAGWRAIGFPGPASLAEVHSGRYSTLAWFAEGHTDPSFENRKPHHGA</sequence>
<organism evidence="1 2">
    <name type="scientific">Labrys wisconsinensis</name>
    <dbReference type="NCBI Taxonomy" id="425677"/>
    <lineage>
        <taxon>Bacteria</taxon>
        <taxon>Pseudomonadati</taxon>
        <taxon>Pseudomonadota</taxon>
        <taxon>Alphaproteobacteria</taxon>
        <taxon>Hyphomicrobiales</taxon>
        <taxon>Xanthobacteraceae</taxon>
        <taxon>Labrys</taxon>
    </lineage>
</organism>
<keyword evidence="2" id="KW-1185">Reference proteome</keyword>
<dbReference type="Proteomes" id="UP001242480">
    <property type="component" value="Unassembled WGS sequence"/>
</dbReference>
<accession>A0ABU0JFT7</accession>
<dbReference type="InterPro" id="IPR027056">
    <property type="entry name" value="Gluconate_2DH_su3"/>
</dbReference>